<evidence type="ECO:0000313" key="2">
    <source>
        <dbReference type="Proteomes" id="UP001164746"/>
    </source>
</evidence>
<proteinExistence type="predicted"/>
<dbReference type="Proteomes" id="UP001164746">
    <property type="component" value="Chromosome 4"/>
</dbReference>
<name>A0ABY7E9X4_MYAAR</name>
<reference evidence="1" key="1">
    <citation type="submission" date="2022-11" db="EMBL/GenBank/DDBJ databases">
        <title>Centuries of genome instability and evolution in soft-shell clam transmissible cancer (bioRxiv).</title>
        <authorList>
            <person name="Hart S.F.M."/>
            <person name="Yonemitsu M.A."/>
            <person name="Giersch R.M."/>
            <person name="Beal B.F."/>
            <person name="Arriagada G."/>
            <person name="Davis B.W."/>
            <person name="Ostrander E.A."/>
            <person name="Goff S.P."/>
            <person name="Metzger M.J."/>
        </authorList>
    </citation>
    <scope>NUCLEOTIDE SEQUENCE</scope>
    <source>
        <strain evidence="1">MELC-2E11</strain>
        <tissue evidence="1">Siphon/mantle</tissue>
    </source>
</reference>
<gene>
    <name evidence="1" type="ORF">MAR_010499</name>
</gene>
<sequence>MIWDLSKNCLAIADCPGGGANNSTCINGDGRTARWHCLDNMCATGAGGVYPVLHVCHRCWGGGGCIRCYMRATGATRVTPVPGVCTMYTCDTDVGGVYPVLHV</sequence>
<evidence type="ECO:0000313" key="1">
    <source>
        <dbReference type="EMBL" id="WAR03941.1"/>
    </source>
</evidence>
<keyword evidence="2" id="KW-1185">Reference proteome</keyword>
<organism evidence="1 2">
    <name type="scientific">Mya arenaria</name>
    <name type="common">Soft-shell clam</name>
    <dbReference type="NCBI Taxonomy" id="6604"/>
    <lineage>
        <taxon>Eukaryota</taxon>
        <taxon>Metazoa</taxon>
        <taxon>Spiralia</taxon>
        <taxon>Lophotrochozoa</taxon>
        <taxon>Mollusca</taxon>
        <taxon>Bivalvia</taxon>
        <taxon>Autobranchia</taxon>
        <taxon>Heteroconchia</taxon>
        <taxon>Euheterodonta</taxon>
        <taxon>Imparidentia</taxon>
        <taxon>Neoheterodontei</taxon>
        <taxon>Myida</taxon>
        <taxon>Myoidea</taxon>
        <taxon>Myidae</taxon>
        <taxon>Mya</taxon>
    </lineage>
</organism>
<dbReference type="EMBL" id="CP111015">
    <property type="protein sequence ID" value="WAR03941.1"/>
    <property type="molecule type" value="Genomic_DNA"/>
</dbReference>
<accession>A0ABY7E9X4</accession>
<protein>
    <submittedName>
        <fullName evidence="1">Uncharacterized protein</fullName>
    </submittedName>
</protein>